<name>A0A6D2JCK5_9BRAS</name>
<dbReference type="Gene3D" id="1.25.40.570">
    <property type="match status" value="1"/>
</dbReference>
<comment type="caution">
    <text evidence="2">The sequence shown here is derived from an EMBL/GenBank/DDBJ whole genome shotgun (WGS) entry which is preliminary data.</text>
</comment>
<sequence length="397" mass="46005">MDLSIEHKALLQEMMLFRIERSAVTLPPESSDAGSFGSGNTVASNPPESQKPPFGFMAEEDPNMAKANDCLLFNLEDFVSGYMGRPKHLRIYHLLTNNMLDEDDEIKALKMLFDGLKKTLDRSFLYDVSIRIRGRLGDEYSVTPEMRHKMMEEYDKEYARKTSYLEVTKLNVFNENWIANNQGREFNQVVQIEKEKAALSLGIFLYENGQAHEAYEVLQTIPVTLRLMLVALECELFDEVIRLSLERPDDDVEGEYIFRSDDFFADLCLRGLAYMSIKEYNKAACVFLEIIRHSEKWNLRNYRFILMSWDDIYMFSTWLVTATLSNEDIVGGWYTFAKHSCQLPVQIFLRIVHCKGVLSLLSLFGSTKINVYLHDHVEELFKLIKEKCSVGGKEEEF</sequence>
<dbReference type="AlphaFoldDB" id="A0A6D2JCK5"/>
<evidence type="ECO:0000313" key="2">
    <source>
        <dbReference type="EMBL" id="CAA7041048.1"/>
    </source>
</evidence>
<gene>
    <name evidence="2" type="ORF">MERR_LOCUS28283</name>
</gene>
<protein>
    <submittedName>
        <fullName evidence="2">Uncharacterized protein</fullName>
    </submittedName>
</protein>
<dbReference type="EMBL" id="CACVBM020001240">
    <property type="protein sequence ID" value="CAA7041048.1"/>
    <property type="molecule type" value="Genomic_DNA"/>
</dbReference>
<accession>A0A6D2JCK5</accession>
<dbReference type="Proteomes" id="UP000467841">
    <property type="component" value="Unassembled WGS sequence"/>
</dbReference>
<keyword evidence="3" id="KW-1185">Reference proteome</keyword>
<organism evidence="2 3">
    <name type="scientific">Microthlaspi erraticum</name>
    <dbReference type="NCBI Taxonomy" id="1685480"/>
    <lineage>
        <taxon>Eukaryota</taxon>
        <taxon>Viridiplantae</taxon>
        <taxon>Streptophyta</taxon>
        <taxon>Embryophyta</taxon>
        <taxon>Tracheophyta</taxon>
        <taxon>Spermatophyta</taxon>
        <taxon>Magnoliopsida</taxon>
        <taxon>eudicotyledons</taxon>
        <taxon>Gunneridae</taxon>
        <taxon>Pentapetalae</taxon>
        <taxon>rosids</taxon>
        <taxon>malvids</taxon>
        <taxon>Brassicales</taxon>
        <taxon>Brassicaceae</taxon>
        <taxon>Coluteocarpeae</taxon>
        <taxon>Microthlaspi</taxon>
    </lineage>
</organism>
<dbReference type="OrthoDB" id="10509846at2759"/>
<reference evidence="2" key="1">
    <citation type="submission" date="2020-01" db="EMBL/GenBank/DDBJ databases">
        <authorList>
            <person name="Mishra B."/>
        </authorList>
    </citation>
    <scope>NUCLEOTIDE SEQUENCE [LARGE SCALE GENOMIC DNA]</scope>
</reference>
<evidence type="ECO:0000256" key="1">
    <source>
        <dbReference type="SAM" id="MobiDB-lite"/>
    </source>
</evidence>
<feature type="compositionally biased region" description="Polar residues" evidence="1">
    <location>
        <begin position="38"/>
        <end position="48"/>
    </location>
</feature>
<evidence type="ECO:0000313" key="3">
    <source>
        <dbReference type="Proteomes" id="UP000467841"/>
    </source>
</evidence>
<proteinExistence type="predicted"/>
<feature type="region of interest" description="Disordered" evidence="1">
    <location>
        <begin position="28"/>
        <end position="50"/>
    </location>
</feature>